<organism evidence="2 3">
    <name type="scientific">Perilla frutescens var. hirtella</name>
    <name type="common">Perilla citriodora</name>
    <name type="synonym">Perilla setoyensis</name>
    <dbReference type="NCBI Taxonomy" id="608512"/>
    <lineage>
        <taxon>Eukaryota</taxon>
        <taxon>Viridiplantae</taxon>
        <taxon>Streptophyta</taxon>
        <taxon>Embryophyta</taxon>
        <taxon>Tracheophyta</taxon>
        <taxon>Spermatophyta</taxon>
        <taxon>Magnoliopsida</taxon>
        <taxon>eudicotyledons</taxon>
        <taxon>Gunneridae</taxon>
        <taxon>Pentapetalae</taxon>
        <taxon>asterids</taxon>
        <taxon>lamiids</taxon>
        <taxon>Lamiales</taxon>
        <taxon>Lamiaceae</taxon>
        <taxon>Nepetoideae</taxon>
        <taxon>Elsholtzieae</taxon>
        <taxon>Perilla</taxon>
    </lineage>
</organism>
<gene>
    <name evidence="2" type="ORF">C2S53_012843</name>
</gene>
<reference evidence="2 3" key="1">
    <citation type="journal article" date="2021" name="Nat. Commun.">
        <title>Incipient diploidization of the medicinal plant Perilla within 10,000 years.</title>
        <authorList>
            <person name="Zhang Y."/>
            <person name="Shen Q."/>
            <person name="Leng L."/>
            <person name="Zhang D."/>
            <person name="Chen S."/>
            <person name="Shi Y."/>
            <person name="Ning Z."/>
            <person name="Chen S."/>
        </authorList>
    </citation>
    <scope>NUCLEOTIDE SEQUENCE [LARGE SCALE GENOMIC DNA]</scope>
    <source>
        <strain evidence="3">cv. PC099</strain>
    </source>
</reference>
<protein>
    <submittedName>
        <fullName evidence="2">Uncharacterized protein</fullName>
    </submittedName>
</protein>
<evidence type="ECO:0000313" key="3">
    <source>
        <dbReference type="Proteomes" id="UP001190926"/>
    </source>
</evidence>
<comment type="caution">
    <text evidence="2">The sequence shown here is derived from an EMBL/GenBank/DDBJ whole genome shotgun (WGS) entry which is preliminary data.</text>
</comment>
<accession>A0AAD4J9Q9</accession>
<feature type="region of interest" description="Disordered" evidence="1">
    <location>
        <begin position="31"/>
        <end position="66"/>
    </location>
</feature>
<name>A0AAD4J9Q9_PERFH</name>
<feature type="non-terminal residue" evidence="2">
    <location>
        <position position="102"/>
    </location>
</feature>
<dbReference type="EMBL" id="SDAM02000105">
    <property type="protein sequence ID" value="KAH6829717.1"/>
    <property type="molecule type" value="Genomic_DNA"/>
</dbReference>
<keyword evidence="3" id="KW-1185">Reference proteome</keyword>
<dbReference type="AlphaFoldDB" id="A0AAD4J9Q9"/>
<dbReference type="Proteomes" id="UP001190926">
    <property type="component" value="Unassembled WGS sequence"/>
</dbReference>
<sequence length="102" mass="11399">MESINIVLDDLEEPVAQIDEENVDVTIHVPASVPDSSEHNDQTETRNKKLDGYKSSKGVQKHHSAADIIGDVGEEVRMRGVPKNYREMIANVCYTCTTELEN</sequence>
<evidence type="ECO:0000313" key="2">
    <source>
        <dbReference type="EMBL" id="KAH6829717.1"/>
    </source>
</evidence>
<evidence type="ECO:0000256" key="1">
    <source>
        <dbReference type="SAM" id="MobiDB-lite"/>
    </source>
</evidence>
<proteinExistence type="predicted"/>
<feature type="compositionally biased region" description="Basic and acidic residues" evidence="1">
    <location>
        <begin position="36"/>
        <end position="54"/>
    </location>
</feature>